<dbReference type="Proteomes" id="UP000036106">
    <property type="component" value="Chromosome"/>
</dbReference>
<dbReference type="PANTHER" id="PTHR30231">
    <property type="entry name" value="DNA POLYMERASE III SUBUNIT EPSILON"/>
    <property type="match status" value="1"/>
</dbReference>
<dbReference type="Gene3D" id="3.30.420.10">
    <property type="entry name" value="Ribonuclease H-like superfamily/Ribonuclease H"/>
    <property type="match status" value="1"/>
</dbReference>
<keyword evidence="1" id="KW-0808">Transferase</keyword>
<reference evidence="10" key="1">
    <citation type="submission" date="2015-07" db="EMBL/GenBank/DDBJ databases">
        <title>Lactobacillus ginsenosidimutans/EMML 3141/ whole genome sequencing.</title>
        <authorList>
            <person name="Kim M.K."/>
            <person name="Im W.-T."/>
            <person name="Srinivasan S."/>
            <person name="Lee J.-J."/>
        </authorList>
    </citation>
    <scope>NUCLEOTIDE SEQUENCE [LARGE SCALE GENOMIC DNA]</scope>
    <source>
        <strain evidence="10">EMML 3041</strain>
    </source>
</reference>
<organism evidence="9 10">
    <name type="scientific">Companilactobacillus ginsenosidimutans</name>
    <dbReference type="NCBI Taxonomy" id="1007676"/>
    <lineage>
        <taxon>Bacteria</taxon>
        <taxon>Bacillati</taxon>
        <taxon>Bacillota</taxon>
        <taxon>Bacilli</taxon>
        <taxon>Lactobacillales</taxon>
        <taxon>Lactobacillaceae</taxon>
        <taxon>Companilactobacillus</taxon>
    </lineage>
</organism>
<accession>A0A0H4R3A8</accession>
<evidence type="ECO:0000256" key="1">
    <source>
        <dbReference type="ARBA" id="ARBA00022679"/>
    </source>
</evidence>
<dbReference type="GO" id="GO:0008408">
    <property type="term" value="F:3'-5' exonuclease activity"/>
    <property type="evidence" value="ECO:0007669"/>
    <property type="project" value="TreeGrafter"/>
</dbReference>
<dbReference type="EMBL" id="CP012034">
    <property type="protein sequence ID" value="AKP68260.1"/>
    <property type="molecule type" value="Genomic_DNA"/>
</dbReference>
<dbReference type="SMART" id="SM00479">
    <property type="entry name" value="EXOIII"/>
    <property type="match status" value="1"/>
</dbReference>
<dbReference type="InterPro" id="IPR012337">
    <property type="entry name" value="RNaseH-like_sf"/>
</dbReference>
<evidence type="ECO:0000256" key="6">
    <source>
        <dbReference type="ARBA" id="ARBA00022932"/>
    </source>
</evidence>
<dbReference type="PANTHER" id="PTHR30231:SF42">
    <property type="entry name" value="EXONUCLEASE"/>
    <property type="match status" value="1"/>
</dbReference>
<dbReference type="FunFam" id="3.30.420.10:FF:000045">
    <property type="entry name" value="3'-5' exonuclease DinG"/>
    <property type="match status" value="1"/>
</dbReference>
<evidence type="ECO:0000313" key="10">
    <source>
        <dbReference type="Proteomes" id="UP000036106"/>
    </source>
</evidence>
<keyword evidence="5" id="KW-0269">Exonuclease</keyword>
<dbReference type="InterPro" id="IPR013520">
    <property type="entry name" value="Ribonucl_H"/>
</dbReference>
<dbReference type="GO" id="GO:0003887">
    <property type="term" value="F:DNA-directed DNA polymerase activity"/>
    <property type="evidence" value="ECO:0007669"/>
    <property type="project" value="UniProtKB-KW"/>
</dbReference>
<protein>
    <recommendedName>
        <fullName evidence="7">DNA polymerase III polC-type</fullName>
    </recommendedName>
</protein>
<dbReference type="GO" id="GO:0006260">
    <property type="term" value="P:DNA replication"/>
    <property type="evidence" value="ECO:0007669"/>
    <property type="project" value="UniProtKB-KW"/>
</dbReference>
<dbReference type="GO" id="GO:0005829">
    <property type="term" value="C:cytosol"/>
    <property type="evidence" value="ECO:0007669"/>
    <property type="project" value="TreeGrafter"/>
</dbReference>
<gene>
    <name evidence="9" type="ORF">ABM34_12405</name>
</gene>
<keyword evidence="5" id="KW-0378">Hydrolase</keyword>
<dbReference type="OrthoDB" id="9803913at2"/>
<dbReference type="CDD" id="cd06130">
    <property type="entry name" value="DNA_pol_III_epsilon_like"/>
    <property type="match status" value="1"/>
</dbReference>
<keyword evidence="2" id="KW-0548">Nucleotidyltransferase</keyword>
<keyword evidence="6" id="KW-0239">DNA-directed DNA polymerase</keyword>
<dbReference type="Pfam" id="PF00929">
    <property type="entry name" value="RNase_T"/>
    <property type="match status" value="1"/>
</dbReference>
<evidence type="ECO:0000313" key="9">
    <source>
        <dbReference type="EMBL" id="AKP68260.1"/>
    </source>
</evidence>
<dbReference type="RefSeq" id="WP_048706169.1">
    <property type="nucleotide sequence ID" value="NZ_CP012034.1"/>
</dbReference>
<evidence type="ECO:0000256" key="2">
    <source>
        <dbReference type="ARBA" id="ARBA00022695"/>
    </source>
</evidence>
<evidence type="ECO:0000259" key="8">
    <source>
        <dbReference type="SMART" id="SM00479"/>
    </source>
</evidence>
<evidence type="ECO:0000256" key="4">
    <source>
        <dbReference type="ARBA" id="ARBA00022722"/>
    </source>
</evidence>
<dbReference type="STRING" id="1007676.ABM34_12405"/>
<feature type="domain" description="Exonuclease" evidence="8">
    <location>
        <begin position="2"/>
        <end position="167"/>
    </location>
</feature>
<evidence type="ECO:0000256" key="3">
    <source>
        <dbReference type="ARBA" id="ARBA00022705"/>
    </source>
</evidence>
<dbReference type="InterPro" id="IPR036397">
    <property type="entry name" value="RNaseH_sf"/>
</dbReference>
<dbReference type="AlphaFoldDB" id="A0A0H4R3A8"/>
<keyword evidence="3" id="KW-0235">DNA replication</keyword>
<sequence>MNFVAMDFETANGHRTSACSLALVLVRESKIVESFYTLINPQENFSPRNIQIHHIRPSDVADAPTFDQVWPHIETLYDSSHLVAAHNASFDNSVLKGTLSNYGIYPPKFLTIDTVRTSRKFYPQLPNHKLDTVSQGLNIELNHHHNALADSIACAEILIKTEQQFGADQLKKMVKLTS</sequence>
<evidence type="ECO:0000256" key="5">
    <source>
        <dbReference type="ARBA" id="ARBA00022839"/>
    </source>
</evidence>
<dbReference type="GO" id="GO:0003676">
    <property type="term" value="F:nucleic acid binding"/>
    <property type="evidence" value="ECO:0007669"/>
    <property type="project" value="InterPro"/>
</dbReference>
<keyword evidence="4" id="KW-0540">Nuclease</keyword>
<dbReference type="KEGG" id="lgn:ABM34_12405"/>
<proteinExistence type="predicted"/>
<keyword evidence="10" id="KW-1185">Reference proteome</keyword>
<dbReference type="SUPFAM" id="SSF53098">
    <property type="entry name" value="Ribonuclease H-like"/>
    <property type="match status" value="1"/>
</dbReference>
<evidence type="ECO:0000256" key="7">
    <source>
        <dbReference type="ARBA" id="ARBA00070925"/>
    </source>
</evidence>
<dbReference type="PATRIC" id="fig|1007676.4.peg.2508"/>
<name>A0A0H4R3A8_9LACO</name>